<comment type="caution">
    <text evidence="6">The sequence shown here is derived from an EMBL/GenBank/DDBJ whole genome shotgun (WGS) entry which is preliminary data.</text>
</comment>
<organism evidence="6 7">
    <name type="scientific">Halorubrum miltondacostae</name>
    <dbReference type="NCBI Taxonomy" id="3076378"/>
    <lineage>
        <taxon>Archaea</taxon>
        <taxon>Methanobacteriati</taxon>
        <taxon>Methanobacteriota</taxon>
        <taxon>Stenosarchaea group</taxon>
        <taxon>Halobacteria</taxon>
        <taxon>Halobacteriales</taxon>
        <taxon>Haloferacaceae</taxon>
        <taxon>Halorubrum</taxon>
    </lineage>
</organism>
<keyword evidence="3" id="KW-0285">Flavoprotein</keyword>
<protein>
    <submittedName>
        <fullName evidence="6">Choline dehydrogenase</fullName>
        <ecNumber evidence="6">1.1.99.1</ecNumber>
    </submittedName>
</protein>
<dbReference type="InterPro" id="IPR012132">
    <property type="entry name" value="GMC_OxRdtase"/>
</dbReference>
<dbReference type="Pfam" id="PF00732">
    <property type="entry name" value="GMC_oxred_N"/>
    <property type="match status" value="1"/>
</dbReference>
<comment type="cofactor">
    <cofactor evidence="1">
        <name>FAD</name>
        <dbReference type="ChEBI" id="CHEBI:57692"/>
    </cofactor>
</comment>
<dbReference type="GO" id="GO:0008812">
    <property type="term" value="F:choline dehydrogenase activity"/>
    <property type="evidence" value="ECO:0007669"/>
    <property type="project" value="UniProtKB-EC"/>
</dbReference>
<dbReference type="PANTHER" id="PTHR11552:SF147">
    <property type="entry name" value="CHOLINE DEHYDROGENASE, MITOCHONDRIAL"/>
    <property type="match status" value="1"/>
</dbReference>
<keyword evidence="6" id="KW-0560">Oxidoreductase</keyword>
<dbReference type="PANTHER" id="PTHR11552">
    <property type="entry name" value="GLUCOSE-METHANOL-CHOLINE GMC OXIDOREDUCTASE"/>
    <property type="match status" value="1"/>
</dbReference>
<dbReference type="SUPFAM" id="SSF54373">
    <property type="entry name" value="FAD-linked reductases, C-terminal domain"/>
    <property type="match status" value="1"/>
</dbReference>
<evidence type="ECO:0000256" key="2">
    <source>
        <dbReference type="ARBA" id="ARBA00010790"/>
    </source>
</evidence>
<dbReference type="PIRSF" id="PIRSF000137">
    <property type="entry name" value="Alcohol_oxidase"/>
    <property type="match status" value="1"/>
</dbReference>
<evidence type="ECO:0000313" key="7">
    <source>
        <dbReference type="Proteomes" id="UP001567572"/>
    </source>
</evidence>
<evidence type="ECO:0000259" key="5">
    <source>
        <dbReference type="PROSITE" id="PS00624"/>
    </source>
</evidence>
<reference evidence="6 7" key="1">
    <citation type="submission" date="2024-06" db="EMBL/GenBank/DDBJ databases">
        <title>Halorubrum miltondacostae sp. nov., a potential PHA producer isolated from an inland solar saltern in Rio Maior, Portugal.</title>
        <authorList>
            <person name="Albuquerque L."/>
            <person name="Viver T."/>
            <person name="Barroso C."/>
            <person name="Claudino R."/>
            <person name="Galvan M."/>
            <person name="Simoes G."/>
            <person name="Lobo Da Cunha A."/>
            <person name="Egas C."/>
        </authorList>
    </citation>
    <scope>NUCLEOTIDE SEQUENCE [LARGE SCALE GENOMIC DNA]</scope>
    <source>
        <strain evidence="6 7">RMP-11</strain>
    </source>
</reference>
<keyword evidence="4" id="KW-0274">FAD</keyword>
<dbReference type="Gene3D" id="3.30.560.10">
    <property type="entry name" value="Glucose Oxidase, domain 3"/>
    <property type="match status" value="1"/>
</dbReference>
<proteinExistence type="inferred from homology"/>
<gene>
    <name evidence="6" type="ORF">ABNG04_16565</name>
</gene>
<name>A0ABD5M960_9EURY</name>
<evidence type="ECO:0000256" key="3">
    <source>
        <dbReference type="ARBA" id="ARBA00022630"/>
    </source>
</evidence>
<dbReference type="PROSITE" id="PS00624">
    <property type="entry name" value="GMC_OXRED_2"/>
    <property type="match status" value="1"/>
</dbReference>
<dbReference type="SUPFAM" id="SSF51905">
    <property type="entry name" value="FAD/NAD(P)-binding domain"/>
    <property type="match status" value="1"/>
</dbReference>
<dbReference type="InterPro" id="IPR000172">
    <property type="entry name" value="GMC_OxRdtase_N"/>
</dbReference>
<dbReference type="RefSeq" id="WP_371163480.1">
    <property type="nucleotide sequence ID" value="NZ_JBEDNX010000011.1"/>
</dbReference>
<dbReference type="Gene3D" id="3.50.50.60">
    <property type="entry name" value="FAD/NAD(P)-binding domain"/>
    <property type="match status" value="1"/>
</dbReference>
<dbReference type="EMBL" id="JBEDNY010000008">
    <property type="protein sequence ID" value="MEZ3165453.1"/>
    <property type="molecule type" value="Genomic_DNA"/>
</dbReference>
<evidence type="ECO:0000256" key="1">
    <source>
        <dbReference type="ARBA" id="ARBA00001974"/>
    </source>
</evidence>
<dbReference type="AlphaFoldDB" id="A0ABD5M960"/>
<dbReference type="Proteomes" id="UP001567572">
    <property type="component" value="Unassembled WGS sequence"/>
</dbReference>
<evidence type="ECO:0000256" key="4">
    <source>
        <dbReference type="ARBA" id="ARBA00022827"/>
    </source>
</evidence>
<accession>A0ABD5M960</accession>
<dbReference type="InterPro" id="IPR007867">
    <property type="entry name" value="GMC_OxRtase_C"/>
</dbReference>
<keyword evidence="7" id="KW-1185">Reference proteome</keyword>
<dbReference type="InterPro" id="IPR036188">
    <property type="entry name" value="FAD/NAD-bd_sf"/>
</dbReference>
<dbReference type="Pfam" id="PF05199">
    <property type="entry name" value="GMC_oxred_C"/>
    <property type="match status" value="1"/>
</dbReference>
<evidence type="ECO:0000313" key="6">
    <source>
        <dbReference type="EMBL" id="MEZ3165453.1"/>
    </source>
</evidence>
<feature type="domain" description="Glucose-methanol-choline oxidoreductase N-terminal" evidence="5">
    <location>
        <begin position="254"/>
        <end position="268"/>
    </location>
</feature>
<comment type="similarity">
    <text evidence="2">Belongs to the GMC oxidoreductase family.</text>
</comment>
<dbReference type="NCBIfam" id="NF002550">
    <property type="entry name" value="PRK02106.1"/>
    <property type="match status" value="1"/>
</dbReference>
<dbReference type="EC" id="1.1.99.1" evidence="6"/>
<sequence length="541" mass="58191">MTDTEYDFVVVGAGSAGCVLANRLTADPDTSVLLLEAGTPDDDRNMRIPAGFPELFETDADWEYHTEPQDGCAGRRLYWPRGKTLGGCSSTNAMIYIRGHPSDYDNWAALGNDGWGYDTMLEYFKRAETFAPSSSPYHGSAGPLNVAAQSSPRPVSRAFVDAAAQAGYDRNDDFNGAAQAGVEMYHVTQKNGKRHSAADAYLKPALDRPNLTAETGAQVTEVTIEGGRATGVRYSQDGNGRSVEAAEEVLLSAGAVNSPQLLMLSGVGDPDHLADHGIDVEAASPGVGRNLRDHLFAFTIYETDDDVSTLDDAGGLKDVFNWFLRKRGKLTSNVAEAGGFVATDNDESRPELQFHFAPTYFMDHGFENPETGRGLSIGSTQLRPESRGRITLRSADPFDDPVIDPNYLDADADVEALVDGVKRAREIARQDALSEYVGREVWPGEDAQSDAEIAQHVRDTCHTVYHPVGTCKMGDDEAAVVDDELRVRGVEGLRVVDASVMPTLVGGNTNAPTIAVAERAADLIRDRPTPSAEEAAAAADD</sequence>